<dbReference type="GO" id="GO:0046872">
    <property type="term" value="F:metal ion binding"/>
    <property type="evidence" value="ECO:0007669"/>
    <property type="project" value="InterPro"/>
</dbReference>
<evidence type="ECO:0000256" key="4">
    <source>
        <dbReference type="ARBA" id="ARBA00022792"/>
    </source>
</evidence>
<dbReference type="InterPro" id="IPR050361">
    <property type="entry name" value="MPP/UQCRC_Complex"/>
</dbReference>
<dbReference type="InterPro" id="IPR007863">
    <property type="entry name" value="Peptidase_M16_C"/>
</dbReference>
<dbReference type="AlphaFoldDB" id="A0A1Y2HS89"/>
<evidence type="ECO:0000256" key="9">
    <source>
        <dbReference type="ARBA" id="ARBA00038146"/>
    </source>
</evidence>
<comment type="similarity">
    <text evidence="9">Belongs to the peptidase M16 family. UQCRC2/QCR2 subfamily.</text>
</comment>
<evidence type="ECO:0000256" key="6">
    <source>
        <dbReference type="ARBA" id="ARBA00022982"/>
    </source>
</evidence>
<feature type="domain" description="Peptidase M16 N-terminal" evidence="11">
    <location>
        <begin position="57"/>
        <end position="195"/>
    </location>
</feature>
<proteinExistence type="inferred from homology"/>
<feature type="domain" description="Peptidase M16 C-terminal" evidence="12">
    <location>
        <begin position="205"/>
        <end position="377"/>
    </location>
</feature>
<evidence type="ECO:0000259" key="11">
    <source>
        <dbReference type="Pfam" id="PF00675"/>
    </source>
</evidence>
<evidence type="ECO:0000256" key="1">
    <source>
        <dbReference type="ARBA" id="ARBA00004443"/>
    </source>
</evidence>
<reference evidence="13 14" key="1">
    <citation type="submission" date="2016-07" db="EMBL/GenBank/DDBJ databases">
        <title>Pervasive Adenine N6-methylation of Active Genes in Fungi.</title>
        <authorList>
            <consortium name="DOE Joint Genome Institute"/>
            <person name="Mondo S.J."/>
            <person name="Dannebaum R.O."/>
            <person name="Kuo R.C."/>
            <person name="Labutti K."/>
            <person name="Haridas S."/>
            <person name="Kuo A."/>
            <person name="Salamov A."/>
            <person name="Ahrendt S.R."/>
            <person name="Lipzen A."/>
            <person name="Sullivan W."/>
            <person name="Andreopoulos W.B."/>
            <person name="Clum A."/>
            <person name="Lindquist E."/>
            <person name="Daum C."/>
            <person name="Ramamoorthy G.K."/>
            <person name="Gryganskyi A."/>
            <person name="Culley D."/>
            <person name="Magnuson J.K."/>
            <person name="James T.Y."/>
            <person name="O'Malley M.A."/>
            <person name="Stajich J.E."/>
            <person name="Spatafora J.W."/>
            <person name="Visel A."/>
            <person name="Grigoriev I.V."/>
        </authorList>
    </citation>
    <scope>NUCLEOTIDE SEQUENCE [LARGE SCALE GENOMIC DNA]</scope>
    <source>
        <strain evidence="13 14">PL171</strain>
    </source>
</reference>
<evidence type="ECO:0000256" key="3">
    <source>
        <dbReference type="ARBA" id="ARBA00022660"/>
    </source>
</evidence>
<dbReference type="SUPFAM" id="SSF63411">
    <property type="entry name" value="LuxS/MPP-like metallohydrolase"/>
    <property type="match status" value="2"/>
</dbReference>
<evidence type="ECO:0000256" key="2">
    <source>
        <dbReference type="ARBA" id="ARBA00022448"/>
    </source>
</evidence>
<evidence type="ECO:0000259" key="12">
    <source>
        <dbReference type="Pfam" id="PF05193"/>
    </source>
</evidence>
<evidence type="ECO:0000256" key="5">
    <source>
        <dbReference type="ARBA" id="ARBA00022946"/>
    </source>
</evidence>
<accession>A0A1Y2HS89</accession>
<dbReference type="Pfam" id="PF05193">
    <property type="entry name" value="Peptidase_M16_C"/>
    <property type="match status" value="1"/>
</dbReference>
<keyword evidence="4" id="KW-0999">Mitochondrion inner membrane</keyword>
<dbReference type="PANTHER" id="PTHR11851:SF209">
    <property type="entry name" value="CYTOCHROME B-C1 COMPLEX SUBUNIT 2, MITOCHONDRIAL"/>
    <property type="match status" value="1"/>
</dbReference>
<evidence type="ECO:0000256" key="7">
    <source>
        <dbReference type="ARBA" id="ARBA00023128"/>
    </source>
</evidence>
<keyword evidence="2" id="KW-0813">Transport</keyword>
<keyword evidence="6" id="KW-0249">Electron transport</keyword>
<keyword evidence="3" id="KW-0679">Respiratory chain</keyword>
<organism evidence="13 14">
    <name type="scientific">Catenaria anguillulae PL171</name>
    <dbReference type="NCBI Taxonomy" id="765915"/>
    <lineage>
        <taxon>Eukaryota</taxon>
        <taxon>Fungi</taxon>
        <taxon>Fungi incertae sedis</taxon>
        <taxon>Blastocladiomycota</taxon>
        <taxon>Blastocladiomycetes</taxon>
        <taxon>Blastocladiales</taxon>
        <taxon>Catenariaceae</taxon>
        <taxon>Catenaria</taxon>
    </lineage>
</organism>
<keyword evidence="8" id="KW-0472">Membrane</keyword>
<evidence type="ECO:0000256" key="8">
    <source>
        <dbReference type="ARBA" id="ARBA00023136"/>
    </source>
</evidence>
<sequence length="455" mass="47239">MLRTTASAARRLHTSAVRSSAFADFPLPKDVPLVAPAPVAGVAQTQSGLRAGAIDNHGPTSSLVLVVPAGARAESLDSLGVSHFLANYAYKYTSTQTPLRLAREIELRGMQVRTTTTREFLVYEAEFLRDDLSFALETLADVVYNTKYNHWEFDAVKALTVEQAAAASANAQLAGFELAHRLAFRQGLGNSVVAPQFHSINNAKVAQFAKANLAIGQGAAVFGVGVNPEELESLANVHFAAASGNAAAKQASQYFGGESRIDLPKGHNVTLAFPGAAAGSADAATLSVLTTLLGDGTKYVKWGTEAGSPLTQIGRNAHAGVKAFHASYSDAGLFGISSTCKTSAANATNGIKQAVAQLKKVGEGQVEAAEVARAVNQAKAAYLMAAEKRAVAARASAAELAVRGNVASAKDVVAAIEKVSAQELQKAAQKVLKAKPTLAVAGKSAELPYVDTLGL</sequence>
<dbReference type="InterPro" id="IPR011765">
    <property type="entry name" value="Pept_M16_N"/>
</dbReference>
<evidence type="ECO:0000256" key="10">
    <source>
        <dbReference type="ARBA" id="ARBA00040751"/>
    </source>
</evidence>
<keyword evidence="14" id="KW-1185">Reference proteome</keyword>
<dbReference type="STRING" id="765915.A0A1Y2HS89"/>
<evidence type="ECO:0000313" key="13">
    <source>
        <dbReference type="EMBL" id="ORZ37466.1"/>
    </source>
</evidence>
<dbReference type="Pfam" id="PF00675">
    <property type="entry name" value="Peptidase_M16"/>
    <property type="match status" value="1"/>
</dbReference>
<evidence type="ECO:0000313" key="14">
    <source>
        <dbReference type="Proteomes" id="UP000193411"/>
    </source>
</evidence>
<dbReference type="InterPro" id="IPR011249">
    <property type="entry name" value="Metalloenz_LuxS/M16"/>
</dbReference>
<keyword evidence="7" id="KW-0496">Mitochondrion</keyword>
<name>A0A1Y2HS89_9FUNG</name>
<comment type="subcellular location">
    <subcellularLocation>
        <location evidence="1">Mitochondrion inner membrane</location>
        <topology evidence="1">Peripheral membrane protein</topology>
        <orientation evidence="1">Matrix side</orientation>
    </subcellularLocation>
</comment>
<dbReference type="Gene3D" id="3.30.830.10">
    <property type="entry name" value="Metalloenzyme, LuxS/M16 peptidase-like"/>
    <property type="match status" value="2"/>
</dbReference>
<comment type="caution">
    <text evidence="13">The sequence shown here is derived from an EMBL/GenBank/DDBJ whole genome shotgun (WGS) entry which is preliminary data.</text>
</comment>
<dbReference type="PANTHER" id="PTHR11851">
    <property type="entry name" value="METALLOPROTEASE"/>
    <property type="match status" value="1"/>
</dbReference>
<dbReference type="OrthoDB" id="6369905at2759"/>
<dbReference type="Proteomes" id="UP000193411">
    <property type="component" value="Unassembled WGS sequence"/>
</dbReference>
<dbReference type="GO" id="GO:0005743">
    <property type="term" value="C:mitochondrial inner membrane"/>
    <property type="evidence" value="ECO:0007669"/>
    <property type="project" value="UniProtKB-SubCell"/>
</dbReference>
<dbReference type="FunFam" id="3.30.830.10:FF:000039">
    <property type="entry name" value="Ubiquinol-cytochrome c reductase core subunit 2"/>
    <property type="match status" value="1"/>
</dbReference>
<protein>
    <recommendedName>
        <fullName evidence="10">Cytochrome b-c1 complex subunit 2, mitochondrial</fullName>
    </recommendedName>
</protein>
<keyword evidence="5" id="KW-0809">Transit peptide</keyword>
<gene>
    <name evidence="13" type="ORF">BCR44DRAFT_54096</name>
</gene>
<dbReference type="EMBL" id="MCFL01000012">
    <property type="protein sequence ID" value="ORZ37466.1"/>
    <property type="molecule type" value="Genomic_DNA"/>
</dbReference>